<dbReference type="InterPro" id="IPR011990">
    <property type="entry name" value="TPR-like_helical_dom_sf"/>
</dbReference>
<accession>A0A7S4VYS6</accession>
<gene>
    <name evidence="1" type="ORF">DBRI00130_LOCUS16944</name>
</gene>
<sequence length="100" mass="10484">MRCPAKACQGNNVQAEALHLGEDHPETLISLNRSLNNMANALSSQGKLPCPAKAQCPSRGTATMSKPAVLGGAQRHCTAVLGGAEEKKTLGEDHPETLPR</sequence>
<dbReference type="Gene3D" id="1.25.40.10">
    <property type="entry name" value="Tetratricopeptide repeat domain"/>
    <property type="match status" value="1"/>
</dbReference>
<evidence type="ECO:0000313" key="1">
    <source>
        <dbReference type="EMBL" id="CAE4611140.1"/>
    </source>
</evidence>
<organism evidence="1">
    <name type="scientific">Ditylum brightwellii</name>
    <dbReference type="NCBI Taxonomy" id="49249"/>
    <lineage>
        <taxon>Eukaryota</taxon>
        <taxon>Sar</taxon>
        <taxon>Stramenopiles</taxon>
        <taxon>Ochrophyta</taxon>
        <taxon>Bacillariophyta</taxon>
        <taxon>Mediophyceae</taxon>
        <taxon>Lithodesmiophycidae</taxon>
        <taxon>Lithodesmiales</taxon>
        <taxon>Lithodesmiaceae</taxon>
        <taxon>Ditylum</taxon>
    </lineage>
</organism>
<dbReference type="EMBL" id="HBNS01021378">
    <property type="protein sequence ID" value="CAE4611140.1"/>
    <property type="molecule type" value="Transcribed_RNA"/>
</dbReference>
<proteinExistence type="predicted"/>
<dbReference type="AlphaFoldDB" id="A0A7S4VYS6"/>
<name>A0A7S4VYS6_9STRA</name>
<protein>
    <submittedName>
        <fullName evidence="1">Uncharacterized protein</fullName>
    </submittedName>
</protein>
<reference evidence="1" key="1">
    <citation type="submission" date="2021-01" db="EMBL/GenBank/DDBJ databases">
        <authorList>
            <person name="Corre E."/>
            <person name="Pelletier E."/>
            <person name="Niang G."/>
            <person name="Scheremetjew M."/>
            <person name="Finn R."/>
            <person name="Kale V."/>
            <person name="Holt S."/>
            <person name="Cochrane G."/>
            <person name="Meng A."/>
            <person name="Brown T."/>
            <person name="Cohen L."/>
        </authorList>
    </citation>
    <scope>NUCLEOTIDE SEQUENCE</scope>
    <source>
        <strain evidence="1">GSO104</strain>
    </source>
</reference>